<feature type="domain" description="Integrase catalytic" evidence="2">
    <location>
        <begin position="1"/>
        <end position="64"/>
    </location>
</feature>
<dbReference type="AlphaFoldDB" id="A0A941INC3"/>
<evidence type="ECO:0000313" key="4">
    <source>
        <dbReference type="Proteomes" id="UP000676325"/>
    </source>
</evidence>
<evidence type="ECO:0000313" key="3">
    <source>
        <dbReference type="EMBL" id="MBR7830893.1"/>
    </source>
</evidence>
<evidence type="ECO:0000256" key="1">
    <source>
        <dbReference type="SAM" id="MobiDB-lite"/>
    </source>
</evidence>
<reference evidence="3" key="1">
    <citation type="submission" date="2021-04" db="EMBL/GenBank/DDBJ databases">
        <title>Genome based classification of Actinospica acidithermotolerans sp. nov., an actinobacterium isolated from an Indonesian hot spring.</title>
        <authorList>
            <person name="Kusuma A.B."/>
            <person name="Putra K.E."/>
            <person name="Nafisah S."/>
            <person name="Loh J."/>
            <person name="Nouioui I."/>
            <person name="Goodfellow M."/>
        </authorList>
    </citation>
    <scope>NUCLEOTIDE SEQUENCE</scope>
    <source>
        <strain evidence="3">MGRD01-02</strain>
    </source>
</reference>
<dbReference type="InterPro" id="IPR012337">
    <property type="entry name" value="RNaseH-like_sf"/>
</dbReference>
<dbReference type="EMBL" id="JAGSOH010000165">
    <property type="protein sequence ID" value="MBR7830893.1"/>
    <property type="molecule type" value="Genomic_DNA"/>
</dbReference>
<protein>
    <submittedName>
        <fullName evidence="3">Integrase core domain-containing protein</fullName>
    </submittedName>
</protein>
<keyword evidence="4" id="KW-1185">Reference proteome</keyword>
<dbReference type="PANTHER" id="PTHR46889:SF4">
    <property type="entry name" value="TRANSPOSASE INSO FOR INSERTION SEQUENCE ELEMENT IS911B-RELATED"/>
    <property type="match status" value="1"/>
</dbReference>
<gene>
    <name evidence="3" type="ORF">KDK95_31605</name>
</gene>
<proteinExistence type="predicted"/>
<dbReference type="InterPro" id="IPR050900">
    <property type="entry name" value="Transposase_IS3/IS150/IS904"/>
</dbReference>
<dbReference type="Pfam" id="PF13683">
    <property type="entry name" value="rve_3"/>
    <property type="match status" value="1"/>
</dbReference>
<dbReference type="GO" id="GO:0015074">
    <property type="term" value="P:DNA integration"/>
    <property type="evidence" value="ECO:0007669"/>
    <property type="project" value="InterPro"/>
</dbReference>
<evidence type="ECO:0000259" key="2">
    <source>
        <dbReference type="Pfam" id="PF13683"/>
    </source>
</evidence>
<accession>A0A941INC3</accession>
<sequence>MGRVGSCFDNAAAESLFAAYKRETVTMTERGRFADEAEARRETFRWIAFYNHRRRHRRAGMLPPANYEQHRRQAQRPDGTATLISIAA</sequence>
<dbReference type="InterPro" id="IPR001584">
    <property type="entry name" value="Integrase_cat-core"/>
</dbReference>
<organism evidence="3 4">
    <name type="scientific">Actinospica acidithermotolerans</name>
    <dbReference type="NCBI Taxonomy" id="2828514"/>
    <lineage>
        <taxon>Bacteria</taxon>
        <taxon>Bacillati</taxon>
        <taxon>Actinomycetota</taxon>
        <taxon>Actinomycetes</taxon>
        <taxon>Catenulisporales</taxon>
        <taxon>Actinospicaceae</taxon>
        <taxon>Actinospica</taxon>
    </lineage>
</organism>
<name>A0A941INC3_9ACTN</name>
<dbReference type="RefSeq" id="WP_212522012.1">
    <property type="nucleotide sequence ID" value="NZ_JAGSOH010000165.1"/>
</dbReference>
<dbReference type="SUPFAM" id="SSF53098">
    <property type="entry name" value="Ribonuclease H-like"/>
    <property type="match status" value="1"/>
</dbReference>
<feature type="region of interest" description="Disordered" evidence="1">
    <location>
        <begin position="60"/>
        <end position="88"/>
    </location>
</feature>
<comment type="caution">
    <text evidence="3">The sequence shown here is derived from an EMBL/GenBank/DDBJ whole genome shotgun (WGS) entry which is preliminary data.</text>
</comment>
<dbReference type="Proteomes" id="UP000676325">
    <property type="component" value="Unassembled WGS sequence"/>
</dbReference>
<dbReference type="PANTHER" id="PTHR46889">
    <property type="entry name" value="TRANSPOSASE INSF FOR INSERTION SEQUENCE IS3B-RELATED"/>
    <property type="match status" value="1"/>
</dbReference>